<accession>A0A382HA61</accession>
<dbReference type="GO" id="GO:0004534">
    <property type="term" value="F:5'-3' RNA exonuclease activity"/>
    <property type="evidence" value="ECO:0007669"/>
    <property type="project" value="TreeGrafter"/>
</dbReference>
<proteinExistence type="predicted"/>
<evidence type="ECO:0000313" key="1">
    <source>
        <dbReference type="EMBL" id="SVB84005.1"/>
    </source>
</evidence>
<evidence type="ECO:0008006" key="2">
    <source>
        <dbReference type="Google" id="ProtNLM"/>
    </source>
</evidence>
<dbReference type="SUPFAM" id="SSF89550">
    <property type="entry name" value="PHP domain-like"/>
    <property type="match status" value="1"/>
</dbReference>
<dbReference type="PANTHER" id="PTHR42924:SF11">
    <property type="entry name" value="POLYMERASE_HISTIDINOL PHOSPHATASE N-TERMINAL DOMAIN-CONTAINING PROTEIN"/>
    <property type="match status" value="1"/>
</dbReference>
<dbReference type="EMBL" id="UINC01059986">
    <property type="protein sequence ID" value="SVB84005.1"/>
    <property type="molecule type" value="Genomic_DNA"/>
</dbReference>
<protein>
    <recommendedName>
        <fullName evidence="2">Polymerase/histidinol phosphatase N-terminal domain-containing protein</fullName>
    </recommendedName>
</protein>
<dbReference type="InterPro" id="IPR016195">
    <property type="entry name" value="Pol/histidinol_Pase-like"/>
</dbReference>
<reference evidence="1" key="1">
    <citation type="submission" date="2018-05" db="EMBL/GenBank/DDBJ databases">
        <authorList>
            <person name="Lanie J.A."/>
            <person name="Ng W.-L."/>
            <person name="Kazmierczak K.M."/>
            <person name="Andrzejewski T.M."/>
            <person name="Davidsen T.M."/>
            <person name="Wayne K.J."/>
            <person name="Tettelin H."/>
            <person name="Glass J.I."/>
            <person name="Rusch D."/>
            <person name="Podicherti R."/>
            <person name="Tsui H.-C.T."/>
            <person name="Winkler M.E."/>
        </authorList>
    </citation>
    <scope>NUCLEOTIDE SEQUENCE</scope>
</reference>
<dbReference type="PANTHER" id="PTHR42924">
    <property type="entry name" value="EXONUCLEASE"/>
    <property type="match status" value="1"/>
</dbReference>
<organism evidence="1">
    <name type="scientific">marine metagenome</name>
    <dbReference type="NCBI Taxonomy" id="408172"/>
    <lineage>
        <taxon>unclassified sequences</taxon>
        <taxon>metagenomes</taxon>
        <taxon>ecological metagenomes</taxon>
    </lineage>
</organism>
<sequence>MSCRCVIQYVFFVILIAINFNNGVGAKINPDQKTSNSKWWKGNLHTHSFWSDGDDFPEMIVSWYVENGYNFLALSDHNILQEGDKWIFPAAGGEAVEKTYLNYLAKFGKEWIETEEDPELGLTVRLKPLNEFRSLFETPGQFLLIQGEEITARFINKPVHLNASNLATLITPKSGRSVREVIQNNVNAVMEQRRQIGRPILVHVNHPNFDWALTAEDIAEVENEKFFEVYNGHPSVRNYGDAAHISTEEMWDQILIKRLTNGSGEIIYGIATDDAHNYHQYQTNRSNPGRGWVMVKAAFLTPELIIRAMEKGDFYSSTGVIIKSFEKNWQSFKIEIEPEDGITYITQFIGKMKSNTVDSESMDSQRRNSKEGVNGLILAEESGFKVQYDFKGDEIYVRAKVISSKEKENPYHEGEFESAWLQPTVEF</sequence>
<dbReference type="AlphaFoldDB" id="A0A382HA61"/>
<dbReference type="InterPro" id="IPR052018">
    <property type="entry name" value="PHP_domain"/>
</dbReference>
<dbReference type="Gene3D" id="3.20.20.140">
    <property type="entry name" value="Metal-dependent hydrolases"/>
    <property type="match status" value="1"/>
</dbReference>
<dbReference type="GO" id="GO:0035312">
    <property type="term" value="F:5'-3' DNA exonuclease activity"/>
    <property type="evidence" value="ECO:0007669"/>
    <property type="project" value="TreeGrafter"/>
</dbReference>
<gene>
    <name evidence="1" type="ORF">METZ01_LOCUS236859</name>
</gene>
<name>A0A382HA61_9ZZZZ</name>